<evidence type="ECO:0000313" key="3">
    <source>
        <dbReference type="Proteomes" id="UP000012174"/>
    </source>
</evidence>
<feature type="region of interest" description="Disordered" evidence="1">
    <location>
        <begin position="329"/>
        <end position="350"/>
    </location>
</feature>
<evidence type="ECO:0000256" key="1">
    <source>
        <dbReference type="SAM" id="MobiDB-lite"/>
    </source>
</evidence>
<organism evidence="2 3">
    <name type="scientific">Eutypa lata (strain UCR-EL1)</name>
    <name type="common">Grapevine dieback disease fungus</name>
    <name type="synonym">Eutypa armeniacae</name>
    <dbReference type="NCBI Taxonomy" id="1287681"/>
    <lineage>
        <taxon>Eukaryota</taxon>
        <taxon>Fungi</taxon>
        <taxon>Dikarya</taxon>
        <taxon>Ascomycota</taxon>
        <taxon>Pezizomycotina</taxon>
        <taxon>Sordariomycetes</taxon>
        <taxon>Xylariomycetidae</taxon>
        <taxon>Xylariales</taxon>
        <taxon>Diatrypaceae</taxon>
        <taxon>Eutypa</taxon>
    </lineage>
</organism>
<dbReference type="Proteomes" id="UP000012174">
    <property type="component" value="Unassembled WGS sequence"/>
</dbReference>
<keyword evidence="3" id="KW-1185">Reference proteome</keyword>
<dbReference type="HOGENOM" id="CLU_660625_0_0_1"/>
<name>M7SCW0_EUTLA</name>
<evidence type="ECO:0000313" key="2">
    <source>
        <dbReference type="EMBL" id="EMR62018.1"/>
    </source>
</evidence>
<sequence>MTSESNLPDQPNPDYVYSRLHSQEEVTFYLHPLPSLHLHEGDKCLPDLHIKSGCLVCRDDAFYFLEPGALNPKENNSKPPQKLQKGAQSPHQSHVSCTRVGEVASCVEGQECVHRFGYDKVIDSVAEFDSIYVRLNTPSIAATMSNDSCDTGIQIERVTPTIPGFFFFSMGDAAMSLHDLVERAILVPAAMKSDNTGFTFEYNADGYGYGHEEFLTGNYRALEKNIDTVPDMVFEITGRFRLPEVENISFTKDEDQVDEQSPPKSWVISTAAPEVRDPSTPYPSFEATEVKRRYEKLLENDTPSTKDDEQVYEQRPIKRKRLLEEVELLSDEDTSSTDDNEQSHGQPPSMSSVIAMTASEAPDPLIPYPWFKALGMVDDAMGYRFPTLGFRSTKQLYRIMLEESRPVGDAGTEVLD</sequence>
<proteinExistence type="predicted"/>
<dbReference type="EMBL" id="KB707513">
    <property type="protein sequence ID" value="EMR62018.1"/>
    <property type="molecule type" value="Genomic_DNA"/>
</dbReference>
<dbReference type="AlphaFoldDB" id="M7SCW0"/>
<protein>
    <submittedName>
        <fullName evidence="2">Uncharacterized protein</fullName>
    </submittedName>
</protein>
<accession>M7SCW0</accession>
<dbReference type="KEGG" id="ela:UCREL1_11057"/>
<gene>
    <name evidence="2" type="ORF">UCREL1_11057</name>
</gene>
<reference evidence="3" key="1">
    <citation type="journal article" date="2013" name="Genome Announc.">
        <title>Draft genome sequence of the grapevine dieback fungus Eutypa lata UCR-EL1.</title>
        <authorList>
            <person name="Blanco-Ulate B."/>
            <person name="Rolshausen P.E."/>
            <person name="Cantu D."/>
        </authorList>
    </citation>
    <scope>NUCLEOTIDE SEQUENCE [LARGE SCALE GENOMIC DNA]</scope>
    <source>
        <strain evidence="3">UCR-EL1</strain>
    </source>
</reference>
<feature type="region of interest" description="Disordered" evidence="1">
    <location>
        <begin position="251"/>
        <end position="286"/>
    </location>
</feature>
<feature type="compositionally biased region" description="Acidic residues" evidence="1">
    <location>
        <begin position="329"/>
        <end position="340"/>
    </location>
</feature>
<feature type="region of interest" description="Disordered" evidence="1">
    <location>
        <begin position="69"/>
        <end position="94"/>
    </location>
</feature>